<dbReference type="EMBL" id="JANVFT010000028">
    <property type="protein sequence ID" value="KAJ4496435.1"/>
    <property type="molecule type" value="Genomic_DNA"/>
</dbReference>
<evidence type="ECO:0000313" key="3">
    <source>
        <dbReference type="Proteomes" id="UP001150217"/>
    </source>
</evidence>
<protein>
    <submittedName>
        <fullName evidence="2">Uncharacterized protein</fullName>
    </submittedName>
</protein>
<reference evidence="2" key="1">
    <citation type="submission" date="2022-08" db="EMBL/GenBank/DDBJ databases">
        <title>A Global Phylogenomic Analysis of the Shiitake Genus Lentinula.</title>
        <authorList>
            <consortium name="DOE Joint Genome Institute"/>
            <person name="Sierra-Patev S."/>
            <person name="Min B."/>
            <person name="Naranjo-Ortiz M."/>
            <person name="Looney B."/>
            <person name="Konkel Z."/>
            <person name="Slot J.C."/>
            <person name="Sakamoto Y."/>
            <person name="Steenwyk J.L."/>
            <person name="Rokas A."/>
            <person name="Carro J."/>
            <person name="Camarero S."/>
            <person name="Ferreira P."/>
            <person name="Molpeceres G."/>
            <person name="Ruiz-Duenas F.J."/>
            <person name="Serrano A."/>
            <person name="Henrissat B."/>
            <person name="Drula E."/>
            <person name="Hughes K.W."/>
            <person name="Mata J.L."/>
            <person name="Ishikawa N.K."/>
            <person name="Vargas-Isla R."/>
            <person name="Ushijima S."/>
            <person name="Smith C.A."/>
            <person name="Ahrendt S."/>
            <person name="Andreopoulos W."/>
            <person name="He G."/>
            <person name="Labutti K."/>
            <person name="Lipzen A."/>
            <person name="Ng V."/>
            <person name="Riley R."/>
            <person name="Sandor L."/>
            <person name="Barry K."/>
            <person name="Martinez A.T."/>
            <person name="Xiao Y."/>
            <person name="Gibbons J.G."/>
            <person name="Terashima K."/>
            <person name="Grigoriev I.V."/>
            <person name="Hibbett D.S."/>
        </authorList>
    </citation>
    <scope>NUCLEOTIDE SEQUENCE</scope>
    <source>
        <strain evidence="2">RHP3577 ss4</strain>
    </source>
</reference>
<keyword evidence="1" id="KW-1133">Transmembrane helix</keyword>
<name>A0ABQ8VPB8_9AGAR</name>
<proteinExistence type="predicted"/>
<feature type="transmembrane region" description="Helical" evidence="1">
    <location>
        <begin position="114"/>
        <end position="135"/>
    </location>
</feature>
<feature type="transmembrane region" description="Helical" evidence="1">
    <location>
        <begin position="155"/>
        <end position="179"/>
    </location>
</feature>
<sequence>MSMMWMRWNTGPHMFGYYIYCVSTSRQNVETKRSALEIGAFLSIFMFGAVTMQGRVYYQNCKDDSKWLPQSCFLNSATQSQPLALFGGPLSQSLIWSSNQAYYIDRVRRLSSKWWLAIIGWLLTVINFGASLMVTYETFRDVPREPNNFELQREWGWLITLNLGLDALVDVFIAAALVYQLRQLSMPVHASPMKNSAKMLNELLLWTIETGLLTR</sequence>
<dbReference type="Proteomes" id="UP001150217">
    <property type="component" value="Unassembled WGS sequence"/>
</dbReference>
<comment type="caution">
    <text evidence="2">The sequence shown here is derived from an EMBL/GenBank/DDBJ whole genome shotgun (WGS) entry which is preliminary data.</text>
</comment>
<accession>A0ABQ8VPB8</accession>
<keyword evidence="1" id="KW-0472">Membrane</keyword>
<organism evidence="2 3">
    <name type="scientific">Lentinula lateritia</name>
    <dbReference type="NCBI Taxonomy" id="40482"/>
    <lineage>
        <taxon>Eukaryota</taxon>
        <taxon>Fungi</taxon>
        <taxon>Dikarya</taxon>
        <taxon>Basidiomycota</taxon>
        <taxon>Agaricomycotina</taxon>
        <taxon>Agaricomycetes</taxon>
        <taxon>Agaricomycetidae</taxon>
        <taxon>Agaricales</taxon>
        <taxon>Marasmiineae</taxon>
        <taxon>Omphalotaceae</taxon>
        <taxon>Lentinula</taxon>
    </lineage>
</organism>
<evidence type="ECO:0000313" key="2">
    <source>
        <dbReference type="EMBL" id="KAJ4496435.1"/>
    </source>
</evidence>
<evidence type="ECO:0000256" key="1">
    <source>
        <dbReference type="SAM" id="Phobius"/>
    </source>
</evidence>
<keyword evidence="1" id="KW-0812">Transmembrane</keyword>
<gene>
    <name evidence="2" type="ORF">C8R41DRAFT_826443</name>
</gene>
<keyword evidence="3" id="KW-1185">Reference proteome</keyword>